<feature type="compositionally biased region" description="Polar residues" evidence="1">
    <location>
        <begin position="218"/>
        <end position="230"/>
    </location>
</feature>
<feature type="compositionally biased region" description="Low complexity" evidence="1">
    <location>
        <begin position="159"/>
        <end position="178"/>
    </location>
</feature>
<gene>
    <name evidence="2" type="ORF">K460DRAFT_409595</name>
</gene>
<feature type="compositionally biased region" description="Low complexity" evidence="1">
    <location>
        <begin position="80"/>
        <end position="91"/>
    </location>
</feature>
<feature type="compositionally biased region" description="Polar residues" evidence="1">
    <location>
        <begin position="313"/>
        <end position="340"/>
    </location>
</feature>
<comment type="caution">
    <text evidence="2">The sequence shown here is derived from an EMBL/GenBank/DDBJ whole genome shotgun (WGS) entry which is preliminary data.</text>
</comment>
<dbReference type="OrthoDB" id="10668922at2759"/>
<feature type="compositionally biased region" description="Basic and acidic residues" evidence="1">
    <location>
        <begin position="237"/>
        <end position="253"/>
    </location>
</feature>
<proteinExistence type="predicted"/>
<sequence length="405" mass="44515">MSKKPPQYVEPLMTNQAYICTMTPEKLVAAIIIALQPYEIDNAHGFAVFKILQSAIVTPQLPPSARFKPKRQRKSEYRSTHPPSGSSTGPSQAQYGQDRPIDPYWREPTSVNESFCLHHSDPRFTKRFPHAVMASYGSPKAGEQVVEKDTRVPSEHRTTSQPTASSPSLSTPPANTTPIAEANDDVERTQDAEPTQAVEPTQDVQEVIQIQAKEEEQTVLNSIETDNTMSGGVPPHQDADEAPQAHDIDEGTIKNDQSSSTEDASAEDSGIVLEDSPMIDREPPADVHINPLDAQNHSTPPLDPQDTFDEIQQDNTVTTQLEPSTQHTDSAYGTQTSDAQPQEHNDVEQPPVPRRRKIAKAAPVRRSLRIAKQGPESQPTASSLGKRSRESDATNDESARKKSKT</sequence>
<feature type="region of interest" description="Disordered" evidence="1">
    <location>
        <begin position="62"/>
        <end position="107"/>
    </location>
</feature>
<dbReference type="RefSeq" id="XP_040784740.1">
    <property type="nucleotide sequence ID" value="XM_040937265.1"/>
</dbReference>
<feature type="compositionally biased region" description="Basic and acidic residues" evidence="1">
    <location>
        <begin position="387"/>
        <end position="405"/>
    </location>
</feature>
<dbReference type="EMBL" id="ML976618">
    <property type="protein sequence ID" value="KAF1842177.1"/>
    <property type="molecule type" value="Genomic_DNA"/>
</dbReference>
<feature type="region of interest" description="Disordered" evidence="1">
    <location>
        <begin position="136"/>
        <end position="405"/>
    </location>
</feature>
<evidence type="ECO:0000256" key="1">
    <source>
        <dbReference type="SAM" id="MobiDB-lite"/>
    </source>
</evidence>
<organism evidence="2 3">
    <name type="scientific">Cucurbitaria berberidis CBS 394.84</name>
    <dbReference type="NCBI Taxonomy" id="1168544"/>
    <lineage>
        <taxon>Eukaryota</taxon>
        <taxon>Fungi</taxon>
        <taxon>Dikarya</taxon>
        <taxon>Ascomycota</taxon>
        <taxon>Pezizomycotina</taxon>
        <taxon>Dothideomycetes</taxon>
        <taxon>Pleosporomycetidae</taxon>
        <taxon>Pleosporales</taxon>
        <taxon>Pleosporineae</taxon>
        <taxon>Cucurbitariaceae</taxon>
        <taxon>Cucurbitaria</taxon>
    </lineage>
</organism>
<dbReference type="Proteomes" id="UP000800039">
    <property type="component" value="Unassembled WGS sequence"/>
</dbReference>
<keyword evidence="3" id="KW-1185">Reference proteome</keyword>
<reference evidence="2" key="1">
    <citation type="submission" date="2020-01" db="EMBL/GenBank/DDBJ databases">
        <authorList>
            <consortium name="DOE Joint Genome Institute"/>
            <person name="Haridas S."/>
            <person name="Albert R."/>
            <person name="Binder M."/>
            <person name="Bloem J."/>
            <person name="Labutti K."/>
            <person name="Salamov A."/>
            <person name="Andreopoulos B."/>
            <person name="Baker S.E."/>
            <person name="Barry K."/>
            <person name="Bills G."/>
            <person name="Bluhm B.H."/>
            <person name="Cannon C."/>
            <person name="Castanera R."/>
            <person name="Culley D.E."/>
            <person name="Daum C."/>
            <person name="Ezra D."/>
            <person name="Gonzalez J.B."/>
            <person name="Henrissat B."/>
            <person name="Kuo A."/>
            <person name="Liang C."/>
            <person name="Lipzen A."/>
            <person name="Lutzoni F."/>
            <person name="Magnuson J."/>
            <person name="Mondo S."/>
            <person name="Nolan M."/>
            <person name="Ohm R."/>
            <person name="Pangilinan J."/>
            <person name="Park H.-J."/>
            <person name="Ramirez L."/>
            <person name="Alfaro M."/>
            <person name="Sun H."/>
            <person name="Tritt A."/>
            <person name="Yoshinaga Y."/>
            <person name="Zwiers L.-H."/>
            <person name="Turgeon B.G."/>
            <person name="Goodwin S.B."/>
            <person name="Spatafora J.W."/>
            <person name="Crous P.W."/>
            <person name="Grigoriev I.V."/>
        </authorList>
    </citation>
    <scope>NUCLEOTIDE SEQUENCE</scope>
    <source>
        <strain evidence="2">CBS 394.84</strain>
    </source>
</reference>
<feature type="compositionally biased region" description="Polar residues" evidence="1">
    <location>
        <begin position="375"/>
        <end position="385"/>
    </location>
</feature>
<evidence type="ECO:0000313" key="3">
    <source>
        <dbReference type="Proteomes" id="UP000800039"/>
    </source>
</evidence>
<feature type="compositionally biased region" description="Low complexity" evidence="1">
    <location>
        <begin position="258"/>
        <end position="269"/>
    </location>
</feature>
<protein>
    <submittedName>
        <fullName evidence="2">Uncharacterized protein</fullName>
    </submittedName>
</protein>
<dbReference type="GeneID" id="63854515"/>
<evidence type="ECO:0000313" key="2">
    <source>
        <dbReference type="EMBL" id="KAF1842177.1"/>
    </source>
</evidence>
<dbReference type="AlphaFoldDB" id="A0A9P4GAR9"/>
<name>A0A9P4GAR9_9PLEO</name>
<accession>A0A9P4GAR9</accession>
<feature type="compositionally biased region" description="Basic and acidic residues" evidence="1">
    <location>
        <begin position="145"/>
        <end position="158"/>
    </location>
</feature>